<dbReference type="Proteomes" id="UP000019804">
    <property type="component" value="Unassembled WGS sequence"/>
</dbReference>
<proteinExistence type="predicted"/>
<dbReference type="Gene3D" id="3.40.50.1820">
    <property type="entry name" value="alpha/beta hydrolase"/>
    <property type="match status" value="1"/>
</dbReference>
<dbReference type="GeneID" id="63695958"/>
<feature type="domain" description="AB hydrolase-1" evidence="1">
    <location>
        <begin position="6"/>
        <end position="231"/>
    </location>
</feature>
<dbReference type="PANTHER" id="PTHR37017:SF11">
    <property type="entry name" value="ESTERASE_LIPASE_THIOESTERASE DOMAIN-CONTAINING PROTEIN"/>
    <property type="match status" value="1"/>
</dbReference>
<dbReference type="HOGENOM" id="CLU_046066_1_3_1"/>
<dbReference type="Pfam" id="PF12697">
    <property type="entry name" value="Abhydrolase_6"/>
    <property type="match status" value="1"/>
</dbReference>
<dbReference type="AlphaFoldDB" id="A0A017SQX3"/>
<protein>
    <recommendedName>
        <fullName evidence="1">AB hydrolase-1 domain-containing protein</fullName>
    </recommendedName>
</protein>
<dbReference type="InterPro" id="IPR029058">
    <property type="entry name" value="AB_hydrolase_fold"/>
</dbReference>
<dbReference type="InterPro" id="IPR052897">
    <property type="entry name" value="Sec-Metab_Biosynth_Hydrolase"/>
</dbReference>
<accession>A0A017SQX3</accession>
<dbReference type="SUPFAM" id="SSF53474">
    <property type="entry name" value="alpha/beta-Hydrolases"/>
    <property type="match status" value="1"/>
</dbReference>
<evidence type="ECO:0000313" key="2">
    <source>
        <dbReference type="EMBL" id="EYE99211.1"/>
    </source>
</evidence>
<gene>
    <name evidence="2" type="ORF">EURHEDRAFT_408474</name>
</gene>
<reference evidence="3" key="1">
    <citation type="journal article" date="2014" name="Nat. Commun.">
        <title>Genomic adaptations of the halophilic Dead Sea filamentous fungus Eurotium rubrum.</title>
        <authorList>
            <person name="Kis-Papo T."/>
            <person name="Weig A.R."/>
            <person name="Riley R."/>
            <person name="Persoh D."/>
            <person name="Salamov A."/>
            <person name="Sun H."/>
            <person name="Lipzen A."/>
            <person name="Wasser S.P."/>
            <person name="Rambold G."/>
            <person name="Grigoriev I.V."/>
            <person name="Nevo E."/>
        </authorList>
    </citation>
    <scope>NUCLEOTIDE SEQUENCE [LARGE SCALE GENOMIC DNA]</scope>
    <source>
        <strain evidence="3">CBS 135680</strain>
    </source>
</reference>
<dbReference type="EMBL" id="KK088412">
    <property type="protein sequence ID" value="EYE99211.1"/>
    <property type="molecule type" value="Genomic_DNA"/>
</dbReference>
<keyword evidence="3" id="KW-1185">Reference proteome</keyword>
<dbReference type="PANTHER" id="PTHR37017">
    <property type="entry name" value="AB HYDROLASE-1 DOMAIN-CONTAINING PROTEIN-RELATED"/>
    <property type="match status" value="1"/>
</dbReference>
<dbReference type="RefSeq" id="XP_040642899.1">
    <property type="nucleotide sequence ID" value="XM_040780834.1"/>
</dbReference>
<name>A0A017SQX3_ASPRC</name>
<dbReference type="STRING" id="1388766.A0A017SQX3"/>
<dbReference type="OrthoDB" id="408373at2759"/>
<evidence type="ECO:0000313" key="3">
    <source>
        <dbReference type="Proteomes" id="UP000019804"/>
    </source>
</evidence>
<sequence>MSKPTLIFAPGAWYPPTAFDPLIAKFPDYTCHTIAFPAIQQATTVTDLQLDISAVRTLVECEADAGRDIVIVLHSWAGFPVNSALDGLSKKVREKEGKEGGVVKLVFIAAFIPEPGESLLDAFGGPADWFVRDIENGTVTASDPFARFFHDVPNGHEWVKTLRPHAWASNTSPATSAAYLEVPSSYLLCENDRALLLAVQEAMVEKARQKGAVFETERIKAAHTPWLVPEVMDEVTRYIRRQAGEV</sequence>
<evidence type="ECO:0000259" key="1">
    <source>
        <dbReference type="Pfam" id="PF12697"/>
    </source>
</evidence>
<organism evidence="2 3">
    <name type="scientific">Aspergillus ruber (strain CBS 135680)</name>
    <dbReference type="NCBI Taxonomy" id="1388766"/>
    <lineage>
        <taxon>Eukaryota</taxon>
        <taxon>Fungi</taxon>
        <taxon>Dikarya</taxon>
        <taxon>Ascomycota</taxon>
        <taxon>Pezizomycotina</taxon>
        <taxon>Eurotiomycetes</taxon>
        <taxon>Eurotiomycetidae</taxon>
        <taxon>Eurotiales</taxon>
        <taxon>Aspergillaceae</taxon>
        <taxon>Aspergillus</taxon>
        <taxon>Aspergillus subgen. Aspergillus</taxon>
    </lineage>
</organism>
<dbReference type="InterPro" id="IPR000073">
    <property type="entry name" value="AB_hydrolase_1"/>
</dbReference>